<comment type="caution">
    <text evidence="1">The sequence shown here is derived from an EMBL/GenBank/DDBJ whole genome shotgun (WGS) entry which is preliminary data.</text>
</comment>
<dbReference type="AlphaFoldDB" id="A0A420VCE0"/>
<evidence type="ECO:0000313" key="1">
    <source>
        <dbReference type="EMBL" id="RKO61287.1"/>
    </source>
</evidence>
<accession>A0A420VCE0</accession>
<protein>
    <submittedName>
        <fullName evidence="1">Uncharacterized protein</fullName>
    </submittedName>
</protein>
<sequence>MSPVASARREYRTFPHLPAGILSRGHVLSRLSLAYQKRILVRFRKFPASFPDPTTNEPALSKRLFPAGVKYEKLFRTGQIPCPFGPNQKLRLCLAKEGAEKTWESGRLPFPGLAPSQFWRRTFYLSLPACPGKGLFYLQITEKRNFPLFTEISRNAGFFGMIRRQLYMKTRGGRPCWRPFI</sequence>
<name>A0A420VCE0_9BACI</name>
<organism evidence="1 2">
    <name type="scientific">Caldibacillus debilis GB1</name>
    <dbReference type="NCBI Taxonomy" id="1339248"/>
    <lineage>
        <taxon>Bacteria</taxon>
        <taxon>Bacillati</taxon>
        <taxon>Bacillota</taxon>
        <taxon>Bacilli</taxon>
        <taxon>Bacillales</taxon>
        <taxon>Bacillaceae</taxon>
        <taxon>Caldibacillus</taxon>
    </lineage>
</organism>
<dbReference type="EMBL" id="AZRV01000045">
    <property type="protein sequence ID" value="RKO61287.1"/>
    <property type="molecule type" value="Genomic_DNA"/>
</dbReference>
<dbReference type="Proteomes" id="UP000286235">
    <property type="component" value="Unassembled WGS sequence"/>
</dbReference>
<gene>
    <name evidence="1" type="ORF">Cdeb_01602</name>
</gene>
<proteinExistence type="predicted"/>
<reference evidence="1 2" key="1">
    <citation type="submission" date="2013-12" db="EMBL/GenBank/DDBJ databases">
        <title>Genome and proteome characterization of Caldibacillus debilis GB1 derived from a cellulolytic aero-tolerant co-culture.</title>
        <authorList>
            <person name="Wushke S.T."/>
            <person name="Zhang X."/>
            <person name="Fristensky B."/>
            <person name="Wilkins J.A."/>
            <person name="Levin D.B."/>
            <person name="Sparling R."/>
        </authorList>
    </citation>
    <scope>NUCLEOTIDE SEQUENCE [LARGE SCALE GENOMIC DNA]</scope>
    <source>
        <strain evidence="1 2">GB1</strain>
    </source>
</reference>
<evidence type="ECO:0000313" key="2">
    <source>
        <dbReference type="Proteomes" id="UP000286235"/>
    </source>
</evidence>
<keyword evidence="2" id="KW-1185">Reference proteome</keyword>